<dbReference type="Pfam" id="PF13715">
    <property type="entry name" value="CarbopepD_reg_2"/>
    <property type="match status" value="1"/>
</dbReference>
<dbReference type="Proteomes" id="UP000244956">
    <property type="component" value="Unassembled WGS sequence"/>
</dbReference>
<comment type="subcellular location">
    <subcellularLocation>
        <location evidence="1 7">Cell outer membrane</location>
        <topology evidence="1 7">Multi-pass membrane protein</topology>
    </subcellularLocation>
</comment>
<dbReference type="Gene3D" id="2.40.170.20">
    <property type="entry name" value="TonB-dependent receptor, beta-barrel domain"/>
    <property type="match status" value="1"/>
</dbReference>
<dbReference type="CDD" id="cd01347">
    <property type="entry name" value="ligand_gated_channel"/>
    <property type="match status" value="1"/>
</dbReference>
<dbReference type="SUPFAM" id="SSF49464">
    <property type="entry name" value="Carboxypeptidase regulatory domain-like"/>
    <property type="match status" value="1"/>
</dbReference>
<keyword evidence="2 7" id="KW-0813">Transport</keyword>
<dbReference type="InterPro" id="IPR039426">
    <property type="entry name" value="TonB-dep_rcpt-like"/>
</dbReference>
<dbReference type="OrthoDB" id="8727862at2"/>
<comment type="similarity">
    <text evidence="7">Belongs to the TonB-dependent receptor family.</text>
</comment>
<gene>
    <name evidence="11" type="ORF">DDZ16_09225</name>
</gene>
<dbReference type="GO" id="GO:0009279">
    <property type="term" value="C:cell outer membrane"/>
    <property type="evidence" value="ECO:0007669"/>
    <property type="project" value="UniProtKB-SubCell"/>
</dbReference>
<dbReference type="InterPro" id="IPR041700">
    <property type="entry name" value="OMP_b-brl_3"/>
</dbReference>
<feature type="signal peptide" evidence="8">
    <location>
        <begin position="1"/>
        <end position="22"/>
    </location>
</feature>
<keyword evidence="12" id="KW-1185">Reference proteome</keyword>
<comment type="caution">
    <text evidence="11">The sequence shown here is derived from an EMBL/GenBank/DDBJ whole genome shotgun (WGS) entry which is preliminary data.</text>
</comment>
<evidence type="ECO:0000313" key="11">
    <source>
        <dbReference type="EMBL" id="PWD99617.1"/>
    </source>
</evidence>
<protein>
    <recommendedName>
        <fullName evidence="13">TonB-dependent receptor</fullName>
    </recommendedName>
</protein>
<sequence length="907" mass="101734">MNTPRFSVFITLFFVMAANLLAQGHGSINGRVLDTEQFPLPGANVYIESIEKGAVTDREGKYRIANLSSGDYELSVSFIGFDTQVVSVTVDEGETTPQDFTLEGGIMLEGITVGSALHGQAKALNQQKTAPNIKNIVSADLIGRFPDPNVAEALQRIPGISVQRDQGEGRYVQIRGTDPNLSNVTINGEQIAAPEGDDRTVALDMIPSDILSSIEVTKAITPDMDGDAIGGSVNLNTMGAVSGNRVLSMTASTGYNNLVEDLSPVSGRGSLAFGNRTGDRNQFGYMISGSYNRSNRASNNNEMEYDEGELDELQLRDYELTRKRLGLVSGVDYRFSDNSVVFLRGNYNYFSDQEYRRRFTIAADELARDFKDRLEEQQVFSLSAGGEHLLSRKTSIDYMLSYSYSDQNTPSDREISYTMEDDMGDFINFDRGNPDYPQFSSMGGNPYNYSLYEFDEFGDASEITTDQHFTTRLNLKTNFELSGNTHGYLKYGGLARFKSKDRDITENIYDYGGDVTFPEILGNFEDPDFLENKYAKGVGRFPTRSTVSDLFDNHRSDFENEEEDSMEASNAEDYDATENTYAGYLMTDLKAGNFSTLFGVRYEHTKVEYTANITEFDVEGDLITPIPSTNSENTFDFFLPMVHLTYDMGQNGKLRLAWTNTFAKPRYFDLAPYRIIAHEDEELELGNPDLDAARSMNFDLMSEYYFSNVGIISGGLFYKQIKDFIYISNFEYAQAGPYLGYETTQPVNGEEADLFGFEVNLQRQLDFLPGFASGFGIYANYTYTWSEADLTTDGGTQRTVSLPGQAENVANFALSYEKGGFSSRISLNYAGAFVDEIRETSDSDRYYDERFQLDVSASQKLTSNIRLFAEVMNLTNAPLRYYNGVTSRPEQQEFYSWWGNFGVKLNF</sequence>
<dbReference type="Gene3D" id="2.60.40.1120">
    <property type="entry name" value="Carboxypeptidase-like, regulatory domain"/>
    <property type="match status" value="1"/>
</dbReference>
<evidence type="ECO:0000256" key="2">
    <source>
        <dbReference type="ARBA" id="ARBA00022448"/>
    </source>
</evidence>
<organism evidence="11 12">
    <name type="scientific">Marinilabilia rubra</name>
    <dbReference type="NCBI Taxonomy" id="2162893"/>
    <lineage>
        <taxon>Bacteria</taxon>
        <taxon>Pseudomonadati</taxon>
        <taxon>Bacteroidota</taxon>
        <taxon>Bacteroidia</taxon>
        <taxon>Marinilabiliales</taxon>
        <taxon>Marinilabiliaceae</taxon>
        <taxon>Marinilabilia</taxon>
    </lineage>
</organism>
<evidence type="ECO:0000259" key="9">
    <source>
        <dbReference type="Pfam" id="PF07715"/>
    </source>
</evidence>
<dbReference type="InterPro" id="IPR012910">
    <property type="entry name" value="Plug_dom"/>
</dbReference>
<evidence type="ECO:0000256" key="6">
    <source>
        <dbReference type="ARBA" id="ARBA00023237"/>
    </source>
</evidence>
<name>A0A2U2B981_9BACT</name>
<dbReference type="SUPFAM" id="SSF56935">
    <property type="entry name" value="Porins"/>
    <property type="match status" value="1"/>
</dbReference>
<dbReference type="PANTHER" id="PTHR40980">
    <property type="entry name" value="PLUG DOMAIN-CONTAINING PROTEIN"/>
    <property type="match status" value="1"/>
</dbReference>
<dbReference type="InterPro" id="IPR008969">
    <property type="entry name" value="CarboxyPept-like_regulatory"/>
</dbReference>
<keyword evidence="8" id="KW-0732">Signal</keyword>
<dbReference type="PROSITE" id="PS52016">
    <property type="entry name" value="TONB_DEPENDENT_REC_3"/>
    <property type="match status" value="1"/>
</dbReference>
<evidence type="ECO:0008006" key="13">
    <source>
        <dbReference type="Google" id="ProtNLM"/>
    </source>
</evidence>
<evidence type="ECO:0000256" key="1">
    <source>
        <dbReference type="ARBA" id="ARBA00004571"/>
    </source>
</evidence>
<dbReference type="RefSeq" id="WP_109264157.1">
    <property type="nucleotide sequence ID" value="NZ_QEWP01000006.1"/>
</dbReference>
<dbReference type="InterPro" id="IPR037066">
    <property type="entry name" value="Plug_dom_sf"/>
</dbReference>
<keyword evidence="4 7" id="KW-0812">Transmembrane</keyword>
<evidence type="ECO:0000256" key="4">
    <source>
        <dbReference type="ARBA" id="ARBA00022692"/>
    </source>
</evidence>
<dbReference type="NCBIfam" id="TIGR01782">
    <property type="entry name" value="TonB-Xanth-Caul"/>
    <property type="match status" value="1"/>
</dbReference>
<feature type="domain" description="TonB-dependent receptor plug" evidence="9">
    <location>
        <begin position="127"/>
        <end position="231"/>
    </location>
</feature>
<evidence type="ECO:0000259" key="10">
    <source>
        <dbReference type="Pfam" id="PF14905"/>
    </source>
</evidence>
<evidence type="ECO:0000256" key="5">
    <source>
        <dbReference type="ARBA" id="ARBA00023136"/>
    </source>
</evidence>
<dbReference type="EMBL" id="QEWP01000006">
    <property type="protein sequence ID" value="PWD99617.1"/>
    <property type="molecule type" value="Genomic_DNA"/>
</dbReference>
<reference evidence="11 12" key="1">
    <citation type="submission" date="2018-05" db="EMBL/GenBank/DDBJ databases">
        <title>Marinilabilia rubrum sp. nov., isolated from saltern sediment.</title>
        <authorList>
            <person name="Zhang R."/>
        </authorList>
    </citation>
    <scope>NUCLEOTIDE SEQUENCE [LARGE SCALE GENOMIC DNA]</scope>
    <source>
        <strain evidence="11 12">WTE16</strain>
    </source>
</reference>
<keyword evidence="6 7" id="KW-0998">Cell outer membrane</keyword>
<proteinExistence type="inferred from homology"/>
<feature type="chain" id="PRO_5015428156" description="TonB-dependent receptor" evidence="8">
    <location>
        <begin position="23"/>
        <end position="907"/>
    </location>
</feature>
<dbReference type="PANTHER" id="PTHR40980:SF4">
    <property type="entry name" value="TONB-DEPENDENT RECEPTOR-LIKE BETA-BARREL DOMAIN-CONTAINING PROTEIN"/>
    <property type="match status" value="1"/>
</dbReference>
<dbReference type="InterPro" id="IPR010104">
    <property type="entry name" value="TonB_rcpt_bac"/>
</dbReference>
<accession>A0A2U2B981</accession>
<keyword evidence="5 7" id="KW-0472">Membrane</keyword>
<dbReference type="AlphaFoldDB" id="A0A2U2B981"/>
<evidence type="ECO:0000256" key="3">
    <source>
        <dbReference type="ARBA" id="ARBA00022452"/>
    </source>
</evidence>
<dbReference type="InterPro" id="IPR036942">
    <property type="entry name" value="Beta-barrel_TonB_sf"/>
</dbReference>
<dbReference type="Pfam" id="PF07715">
    <property type="entry name" value="Plug"/>
    <property type="match status" value="1"/>
</dbReference>
<keyword evidence="3 7" id="KW-1134">Transmembrane beta strand</keyword>
<evidence type="ECO:0000256" key="8">
    <source>
        <dbReference type="SAM" id="SignalP"/>
    </source>
</evidence>
<evidence type="ECO:0000313" key="12">
    <source>
        <dbReference type="Proteomes" id="UP000244956"/>
    </source>
</evidence>
<evidence type="ECO:0000256" key="7">
    <source>
        <dbReference type="PROSITE-ProRule" id="PRU01360"/>
    </source>
</evidence>
<dbReference type="Gene3D" id="2.170.130.10">
    <property type="entry name" value="TonB-dependent receptor, plug domain"/>
    <property type="match status" value="1"/>
</dbReference>
<dbReference type="Pfam" id="PF14905">
    <property type="entry name" value="OMP_b-brl_3"/>
    <property type="match status" value="1"/>
</dbReference>
<feature type="domain" description="Outer membrane protein beta-barrel" evidence="10">
    <location>
        <begin position="555"/>
        <end position="862"/>
    </location>
</feature>